<organism evidence="1 2">
    <name type="scientific">Aquipuribacter nitratireducens</name>
    <dbReference type="NCBI Taxonomy" id="650104"/>
    <lineage>
        <taxon>Bacteria</taxon>
        <taxon>Bacillati</taxon>
        <taxon>Actinomycetota</taxon>
        <taxon>Actinomycetes</taxon>
        <taxon>Micrococcales</taxon>
        <taxon>Intrasporangiaceae</taxon>
        <taxon>Aquipuribacter</taxon>
    </lineage>
</organism>
<evidence type="ECO:0000313" key="2">
    <source>
        <dbReference type="Proteomes" id="UP001596122"/>
    </source>
</evidence>
<comment type="caution">
    <text evidence="1">The sequence shown here is derived from an EMBL/GenBank/DDBJ whole genome shotgun (WGS) entry which is preliminary data.</text>
</comment>
<dbReference type="RefSeq" id="WP_340269871.1">
    <property type="nucleotide sequence ID" value="NZ_JBBEOG010000005.1"/>
</dbReference>
<evidence type="ECO:0008006" key="3">
    <source>
        <dbReference type="Google" id="ProtNLM"/>
    </source>
</evidence>
<evidence type="ECO:0000313" key="1">
    <source>
        <dbReference type="EMBL" id="MFC5382047.1"/>
    </source>
</evidence>
<reference evidence="2" key="1">
    <citation type="journal article" date="2019" name="Int. J. Syst. Evol. Microbiol.">
        <title>The Global Catalogue of Microorganisms (GCM) 10K type strain sequencing project: providing services to taxonomists for standard genome sequencing and annotation.</title>
        <authorList>
            <consortium name="The Broad Institute Genomics Platform"/>
            <consortium name="The Broad Institute Genome Sequencing Center for Infectious Disease"/>
            <person name="Wu L."/>
            <person name="Ma J."/>
        </authorList>
    </citation>
    <scope>NUCLEOTIDE SEQUENCE [LARGE SCALE GENOMIC DNA]</scope>
    <source>
        <strain evidence="2">CCUG 43114</strain>
    </source>
</reference>
<keyword evidence="2" id="KW-1185">Reference proteome</keyword>
<name>A0ABW0GPW8_9MICO</name>
<dbReference type="Proteomes" id="UP001596122">
    <property type="component" value="Unassembled WGS sequence"/>
</dbReference>
<protein>
    <recommendedName>
        <fullName evidence="3">Lipoprotein</fullName>
    </recommendedName>
</protein>
<accession>A0ABW0GPW8</accession>
<dbReference type="EMBL" id="JBHSLD010000014">
    <property type="protein sequence ID" value="MFC5382047.1"/>
    <property type="molecule type" value="Genomic_DNA"/>
</dbReference>
<sequence length="201" mass="20563">MTNPTVVVGQWVRPLAGAAVGALGLLAALALGGCAGQEESESGGGTVAGSLRTGADETDWCLEIAVGSDVTFSATVLQNTGEDDLVLTGVELVDPAGLELLDGVVVPGSDRGGIGNLPGWPPADSVLAADGLLDSWEQRMSADDALLRRAGDSPEHVLVLGLRRTADDGPASFGSLVMRYSQDGEEYRTSVPTSLRLADTC</sequence>
<gene>
    <name evidence="1" type="ORF">ACFPJ6_14830</name>
</gene>
<proteinExistence type="predicted"/>